<dbReference type="SUPFAM" id="SSF51905">
    <property type="entry name" value="FAD/NAD(P)-binding domain"/>
    <property type="match status" value="1"/>
</dbReference>
<dbReference type="Gene3D" id="3.50.50.60">
    <property type="entry name" value="FAD/NAD(P)-binding domain"/>
    <property type="match status" value="1"/>
</dbReference>
<dbReference type="GO" id="GO:0050660">
    <property type="term" value="F:flavin adenine dinucleotide binding"/>
    <property type="evidence" value="ECO:0007669"/>
    <property type="project" value="InterPro"/>
</dbReference>
<keyword evidence="6 7" id="KW-0560">Oxidoreductase</keyword>
<dbReference type="AlphaFoldDB" id="A0A915DHG7"/>
<evidence type="ECO:0000256" key="6">
    <source>
        <dbReference type="ARBA" id="ARBA00023002"/>
    </source>
</evidence>
<evidence type="ECO:0000256" key="7">
    <source>
        <dbReference type="RuleBase" id="RU361177"/>
    </source>
</evidence>
<evidence type="ECO:0000256" key="1">
    <source>
        <dbReference type="ARBA" id="ARBA00001974"/>
    </source>
</evidence>
<keyword evidence="3 7" id="KW-0285">Flavoprotein</keyword>
<dbReference type="GO" id="GO:0004499">
    <property type="term" value="F:N,N-dimethylaniline monooxygenase activity"/>
    <property type="evidence" value="ECO:0007669"/>
    <property type="project" value="InterPro"/>
</dbReference>
<proteinExistence type="inferred from homology"/>
<comment type="similarity">
    <text evidence="2 7">Belongs to the FMO family.</text>
</comment>
<dbReference type="InterPro" id="IPR020946">
    <property type="entry name" value="Flavin_mOase-like"/>
</dbReference>
<evidence type="ECO:0000256" key="8">
    <source>
        <dbReference type="SAM" id="Phobius"/>
    </source>
</evidence>
<keyword evidence="4 7" id="KW-0274">FAD</keyword>
<keyword evidence="8" id="KW-1133">Transmembrane helix</keyword>
<evidence type="ECO:0000256" key="4">
    <source>
        <dbReference type="ARBA" id="ARBA00022827"/>
    </source>
</evidence>
<evidence type="ECO:0000313" key="10">
    <source>
        <dbReference type="WBParaSite" id="jg19501"/>
    </source>
</evidence>
<dbReference type="Proteomes" id="UP000887574">
    <property type="component" value="Unplaced"/>
</dbReference>
<dbReference type="EC" id="1.-.-.-" evidence="7"/>
<protein>
    <recommendedName>
        <fullName evidence="7">Flavin-containing monooxygenase</fullName>
        <ecNumber evidence="7">1.-.-.-</ecNumber>
    </recommendedName>
</protein>
<accession>A0A915DHG7</accession>
<reference evidence="10" key="1">
    <citation type="submission" date="2022-11" db="UniProtKB">
        <authorList>
            <consortium name="WormBaseParasite"/>
        </authorList>
    </citation>
    <scope>IDENTIFICATION</scope>
</reference>
<dbReference type="WBParaSite" id="jg19501">
    <property type="protein sequence ID" value="jg19501"/>
    <property type="gene ID" value="jg19501"/>
</dbReference>
<evidence type="ECO:0000256" key="2">
    <source>
        <dbReference type="ARBA" id="ARBA00009183"/>
    </source>
</evidence>
<evidence type="ECO:0000256" key="3">
    <source>
        <dbReference type="ARBA" id="ARBA00022630"/>
    </source>
</evidence>
<evidence type="ECO:0000256" key="5">
    <source>
        <dbReference type="ARBA" id="ARBA00022857"/>
    </source>
</evidence>
<dbReference type="GO" id="GO:0050661">
    <property type="term" value="F:NADP binding"/>
    <property type="evidence" value="ECO:0007669"/>
    <property type="project" value="InterPro"/>
</dbReference>
<organism evidence="9 10">
    <name type="scientific">Ditylenchus dipsaci</name>
    <dbReference type="NCBI Taxonomy" id="166011"/>
    <lineage>
        <taxon>Eukaryota</taxon>
        <taxon>Metazoa</taxon>
        <taxon>Ecdysozoa</taxon>
        <taxon>Nematoda</taxon>
        <taxon>Chromadorea</taxon>
        <taxon>Rhabditida</taxon>
        <taxon>Tylenchina</taxon>
        <taxon>Tylenchomorpha</taxon>
        <taxon>Sphaerularioidea</taxon>
        <taxon>Anguinidae</taxon>
        <taxon>Anguininae</taxon>
        <taxon>Ditylenchus</taxon>
    </lineage>
</organism>
<dbReference type="PANTHER" id="PTHR23023">
    <property type="entry name" value="DIMETHYLANILINE MONOOXYGENASE"/>
    <property type="match status" value="1"/>
</dbReference>
<feature type="transmembrane region" description="Helical" evidence="8">
    <location>
        <begin position="254"/>
        <end position="274"/>
    </location>
</feature>
<keyword evidence="8" id="KW-0812">Transmembrane</keyword>
<sequence>MVEKRFDHAKFGLKPNHGVLAAHWTVNDELPNRLACGTVVVKPNIQSFTPNGIVFVDGSEVKHVDQVVMSTDFRPHTIAVIGLIQPLGSIMPISEMQARVYFDAFTGGSRLPFRTEMEKCIIDKKERMEERYVRSRRHTIQVDYVDYMDDLAELIGCKPQPWRYLFSDPPLAYHLMFGPDAPYAYRLRGPKPWSGARQALLSLDKRVRQGMCGNDRQNRDYLLSAKQKPSAKDTSSSKLTSKSPSFNGIGSMNFITLSTLFVSLVLCVWTFVCIL</sequence>
<dbReference type="FunFam" id="3.50.50.60:FF:000023">
    <property type="entry name" value="Dimethylaniline monooxygenase [N-oxide-forming]"/>
    <property type="match status" value="1"/>
</dbReference>
<comment type="cofactor">
    <cofactor evidence="1 7">
        <name>FAD</name>
        <dbReference type="ChEBI" id="CHEBI:57692"/>
    </cofactor>
</comment>
<dbReference type="InterPro" id="IPR050346">
    <property type="entry name" value="FMO-like"/>
</dbReference>
<keyword evidence="5" id="KW-0521">NADP</keyword>
<dbReference type="InterPro" id="IPR036188">
    <property type="entry name" value="FAD/NAD-bd_sf"/>
</dbReference>
<evidence type="ECO:0000313" key="9">
    <source>
        <dbReference type="Proteomes" id="UP000887574"/>
    </source>
</evidence>
<keyword evidence="9" id="KW-1185">Reference proteome</keyword>
<name>A0A915DHG7_9BILA</name>
<keyword evidence="8" id="KW-0472">Membrane</keyword>
<keyword evidence="7" id="KW-0503">Monooxygenase</keyword>
<dbReference type="Pfam" id="PF00743">
    <property type="entry name" value="FMO-like"/>
    <property type="match status" value="2"/>
</dbReference>